<evidence type="ECO:0000313" key="4">
    <source>
        <dbReference type="Proteomes" id="UP000002534"/>
    </source>
</evidence>
<dbReference type="Proteomes" id="UP000002534">
    <property type="component" value="Chromosome"/>
</dbReference>
<dbReference type="SUPFAM" id="SSF117916">
    <property type="entry name" value="Fe-S cluster assembly (FSCA) domain-like"/>
    <property type="match status" value="1"/>
</dbReference>
<dbReference type="InterPro" id="IPR052339">
    <property type="entry name" value="Fe-S_Maturation_MIP18"/>
</dbReference>
<dbReference type="STRING" id="338963.Pcar_2608"/>
<feature type="region of interest" description="Disordered" evidence="1">
    <location>
        <begin position="45"/>
        <end position="93"/>
    </location>
</feature>
<accession>Q3A1B1</accession>
<dbReference type="PANTHER" id="PTHR42831:SF1">
    <property type="entry name" value="FE-S PROTEIN MATURATION AUXILIARY FACTOR YITW"/>
    <property type="match status" value="1"/>
</dbReference>
<keyword evidence="4" id="KW-1185">Reference proteome</keyword>
<dbReference type="RefSeq" id="WP_011342385.1">
    <property type="nucleotide sequence ID" value="NC_007498.2"/>
</dbReference>
<sequence>MKVSTARRIWRRILLALLFCGVGYGFTLIPGMVMEYTVKRQTAERREAAAPPVSQAPPAAPSRQTEQSPSAPLPAEPAATRAETMESDQPALASDPAHEAIIQALKTVIDPELGINIVDLGLIRDIADHGAEGLTITMIPTSPLCPYLKQLVAAIKTKVGHLAVQQKVQVTVDMKHRWTPDNLSAAGRRHFFGSKP</sequence>
<dbReference type="KEGG" id="pca:Pcar_2608"/>
<evidence type="ECO:0000259" key="2">
    <source>
        <dbReference type="Pfam" id="PF01883"/>
    </source>
</evidence>
<protein>
    <recommendedName>
        <fullName evidence="2">MIP18 family-like domain-containing protein</fullName>
    </recommendedName>
</protein>
<dbReference type="Gene3D" id="3.30.300.130">
    <property type="entry name" value="Fe-S cluster assembly (FSCA)"/>
    <property type="match status" value="1"/>
</dbReference>
<dbReference type="eggNOG" id="COG2151">
    <property type="taxonomic scope" value="Bacteria"/>
</dbReference>
<feature type="domain" description="MIP18 family-like" evidence="2">
    <location>
        <begin position="99"/>
        <end position="172"/>
    </location>
</feature>
<name>Q3A1B1_SYNC1</name>
<evidence type="ECO:0000313" key="3">
    <source>
        <dbReference type="EMBL" id="ABA89846.1"/>
    </source>
</evidence>
<organism evidence="3 4">
    <name type="scientific">Syntrophotalea carbinolica (strain DSM 2380 / NBRC 103641 / GraBd1)</name>
    <name type="common">Pelobacter carbinolicus</name>
    <dbReference type="NCBI Taxonomy" id="338963"/>
    <lineage>
        <taxon>Bacteria</taxon>
        <taxon>Pseudomonadati</taxon>
        <taxon>Thermodesulfobacteriota</taxon>
        <taxon>Desulfuromonadia</taxon>
        <taxon>Desulfuromonadales</taxon>
        <taxon>Syntrophotaleaceae</taxon>
        <taxon>Syntrophotalea</taxon>
    </lineage>
</organism>
<dbReference type="PANTHER" id="PTHR42831">
    <property type="entry name" value="FE-S PROTEIN MATURATION AUXILIARY FACTOR YITW"/>
    <property type="match status" value="1"/>
</dbReference>
<dbReference type="OrthoDB" id="9805360at2"/>
<proteinExistence type="predicted"/>
<dbReference type="InterPro" id="IPR034904">
    <property type="entry name" value="FSCA_dom_sf"/>
</dbReference>
<dbReference type="AlphaFoldDB" id="Q3A1B1"/>
<dbReference type="Pfam" id="PF01883">
    <property type="entry name" value="FeS_assembly_P"/>
    <property type="match status" value="1"/>
</dbReference>
<dbReference type="EMBL" id="CP000142">
    <property type="protein sequence ID" value="ABA89846.1"/>
    <property type="molecule type" value="Genomic_DNA"/>
</dbReference>
<dbReference type="HOGENOM" id="CLU_1389072_0_0_7"/>
<reference evidence="4" key="1">
    <citation type="submission" date="2005-10" db="EMBL/GenBank/DDBJ databases">
        <title>Complete sequence of Pelobacter carbinolicus DSM 2380.</title>
        <authorList>
            <person name="Copeland A."/>
            <person name="Lucas S."/>
            <person name="Lapidus A."/>
            <person name="Barry K."/>
            <person name="Detter J.C."/>
            <person name="Glavina T."/>
            <person name="Hammon N."/>
            <person name="Israni S."/>
            <person name="Pitluck S."/>
            <person name="Chertkov O."/>
            <person name="Schmutz J."/>
            <person name="Larimer F."/>
            <person name="Land M."/>
            <person name="Kyrpides N."/>
            <person name="Ivanova N."/>
            <person name="Richardson P."/>
        </authorList>
    </citation>
    <scope>NUCLEOTIDE SEQUENCE [LARGE SCALE GENOMIC DNA]</scope>
    <source>
        <strain evidence="4">DSM 2380 / NBRC 103641 / GraBd1</strain>
    </source>
</reference>
<reference evidence="3 4" key="2">
    <citation type="journal article" date="2012" name="BMC Genomics">
        <title>The genome of Pelobacter carbinolicus reveals surprising metabolic capabilities and physiological features.</title>
        <authorList>
            <person name="Aklujkar M."/>
            <person name="Haveman S.A."/>
            <person name="Didonato R.Jr."/>
            <person name="Chertkov O."/>
            <person name="Han C.S."/>
            <person name="Land M.L."/>
            <person name="Brown P."/>
            <person name="Lovley D.R."/>
        </authorList>
    </citation>
    <scope>NUCLEOTIDE SEQUENCE [LARGE SCALE GENOMIC DNA]</scope>
    <source>
        <strain evidence="4">DSM 2380 / NBRC 103641 / GraBd1</strain>
    </source>
</reference>
<evidence type="ECO:0000256" key="1">
    <source>
        <dbReference type="SAM" id="MobiDB-lite"/>
    </source>
</evidence>
<dbReference type="InterPro" id="IPR002744">
    <property type="entry name" value="MIP18-like"/>
</dbReference>
<gene>
    <name evidence="3" type="ordered locus">Pcar_2608</name>
</gene>